<dbReference type="InterPro" id="IPR029044">
    <property type="entry name" value="Nucleotide-diphossugar_trans"/>
</dbReference>
<sequence>MVTTAIILAGGLGTRLRDAVPDLPKPMAPINGRPFLEFLLEYWRTQGVKRFILSVGYRCDAIIDYFGDNYRGAMIEYVLEQTPLGTGGGVLLAARNIPAGECFLLLNGDTFFAVDLEQLMYFAQRNDADCCFSLFRSNEEGRYMALEVSDDGRIESLQSGKGGIGSLANGGVYCLRRSALLEERFTPKAKWSLEDDIFPAALTAGRRLTGIEFPGTFIDIGIPDDYARAAQVLNQESSWI</sequence>
<dbReference type="CDD" id="cd06915">
    <property type="entry name" value="NTP_transferase_WcbM_like"/>
    <property type="match status" value="1"/>
</dbReference>
<evidence type="ECO:0000259" key="1">
    <source>
        <dbReference type="Pfam" id="PF00483"/>
    </source>
</evidence>
<dbReference type="EMBL" id="JACXST010000002">
    <property type="protein sequence ID" value="MBD9362234.1"/>
    <property type="molecule type" value="Genomic_DNA"/>
</dbReference>
<keyword evidence="3" id="KW-1185">Reference proteome</keyword>
<dbReference type="Gene3D" id="3.90.550.10">
    <property type="entry name" value="Spore Coat Polysaccharide Biosynthesis Protein SpsA, Chain A"/>
    <property type="match status" value="1"/>
</dbReference>
<evidence type="ECO:0000313" key="3">
    <source>
        <dbReference type="Proteomes" id="UP000641152"/>
    </source>
</evidence>
<dbReference type="InterPro" id="IPR050486">
    <property type="entry name" value="Mannose-1P_guanyltransferase"/>
</dbReference>
<gene>
    <name evidence="2" type="ORF">EBB_17275</name>
</gene>
<reference evidence="2 3" key="1">
    <citation type="submission" date="2020-09" db="EMBL/GenBank/DDBJ databases">
        <title>Methylomonas albis sp. nov. and Methylomonas fluvii sp. nov.: Two cold-adapted methanotrophs from the River Elbe and an amended description of Methylovulum psychrotolerans strain Eb1.</title>
        <authorList>
            <person name="Bussmann I.K."/>
            <person name="Klings K.-W."/>
            <person name="Warnstedt J."/>
            <person name="Hoppert M."/>
            <person name="Saborowski A."/>
            <person name="Horn F."/>
            <person name="Liebner S."/>
        </authorList>
    </citation>
    <scope>NUCLEOTIDE SEQUENCE [LARGE SCALE GENOMIC DNA]</scope>
    <source>
        <strain evidence="2 3">EbB</strain>
    </source>
</reference>
<accession>A0ABR9DGL1</accession>
<dbReference type="Pfam" id="PF00483">
    <property type="entry name" value="NTP_transferase"/>
    <property type="match status" value="1"/>
</dbReference>
<dbReference type="PANTHER" id="PTHR22572">
    <property type="entry name" value="SUGAR-1-PHOSPHATE GUANYL TRANSFERASE"/>
    <property type="match status" value="1"/>
</dbReference>
<dbReference type="SUPFAM" id="SSF53448">
    <property type="entry name" value="Nucleotide-diphospho-sugar transferases"/>
    <property type="match status" value="1"/>
</dbReference>
<proteinExistence type="predicted"/>
<protein>
    <submittedName>
        <fullName evidence="2">Nucleotidyltransferase family protein</fullName>
    </submittedName>
</protein>
<feature type="domain" description="Nucleotidyl transferase" evidence="1">
    <location>
        <begin position="5"/>
        <end position="234"/>
    </location>
</feature>
<evidence type="ECO:0000313" key="2">
    <source>
        <dbReference type="EMBL" id="MBD9362234.1"/>
    </source>
</evidence>
<comment type="caution">
    <text evidence="2">The sequence shown here is derived from an EMBL/GenBank/DDBJ whole genome shotgun (WGS) entry which is preliminary data.</text>
</comment>
<organism evidence="2 3">
    <name type="scientific">Methylomonas fluvii</name>
    <dbReference type="NCBI Taxonomy" id="1854564"/>
    <lineage>
        <taxon>Bacteria</taxon>
        <taxon>Pseudomonadati</taxon>
        <taxon>Pseudomonadota</taxon>
        <taxon>Gammaproteobacteria</taxon>
        <taxon>Methylococcales</taxon>
        <taxon>Methylococcaceae</taxon>
        <taxon>Methylomonas</taxon>
    </lineage>
</organism>
<name>A0ABR9DGL1_9GAMM</name>
<dbReference type="Proteomes" id="UP000641152">
    <property type="component" value="Unassembled WGS sequence"/>
</dbReference>
<dbReference type="InterPro" id="IPR005835">
    <property type="entry name" value="NTP_transferase_dom"/>
</dbReference>